<feature type="transmembrane region" description="Helical" evidence="2">
    <location>
        <begin position="199"/>
        <end position="220"/>
    </location>
</feature>
<proteinExistence type="predicted"/>
<feature type="chain" id="PRO_5036116295" evidence="3">
    <location>
        <begin position="24"/>
        <end position="416"/>
    </location>
</feature>
<evidence type="ECO:0000313" key="6">
    <source>
        <dbReference type="Proteomes" id="UP000332933"/>
    </source>
</evidence>
<dbReference type="EMBL" id="CAADRA010005563">
    <property type="protein sequence ID" value="VFT91265.1"/>
    <property type="molecule type" value="Genomic_DNA"/>
</dbReference>
<accession>A0A485L1S0</accession>
<feature type="compositionally biased region" description="Polar residues" evidence="1">
    <location>
        <begin position="392"/>
        <end position="408"/>
    </location>
</feature>
<dbReference type="EMBL" id="VJMH01005542">
    <property type="protein sequence ID" value="KAF0694673.1"/>
    <property type="molecule type" value="Genomic_DNA"/>
</dbReference>
<reference evidence="4" key="2">
    <citation type="submission" date="2019-06" db="EMBL/GenBank/DDBJ databases">
        <title>Genomics analysis of Aphanomyces spp. identifies a new class of oomycete effector associated with host adaptation.</title>
        <authorList>
            <person name="Gaulin E."/>
        </authorList>
    </citation>
    <scope>NUCLEOTIDE SEQUENCE</scope>
    <source>
        <strain evidence="4">CBS 578.67</strain>
    </source>
</reference>
<organism evidence="5 6">
    <name type="scientific">Aphanomyces stellatus</name>
    <dbReference type="NCBI Taxonomy" id="120398"/>
    <lineage>
        <taxon>Eukaryota</taxon>
        <taxon>Sar</taxon>
        <taxon>Stramenopiles</taxon>
        <taxon>Oomycota</taxon>
        <taxon>Saprolegniomycetes</taxon>
        <taxon>Saprolegniales</taxon>
        <taxon>Verrucalvaceae</taxon>
        <taxon>Aphanomyces</taxon>
    </lineage>
</organism>
<feature type="region of interest" description="Disordered" evidence="1">
    <location>
        <begin position="21"/>
        <end position="192"/>
    </location>
</feature>
<feature type="compositionally biased region" description="Polar residues" evidence="1">
    <location>
        <begin position="321"/>
        <end position="332"/>
    </location>
</feature>
<feature type="compositionally biased region" description="Pro residues" evidence="1">
    <location>
        <begin position="61"/>
        <end position="105"/>
    </location>
</feature>
<reference evidence="5 6" key="1">
    <citation type="submission" date="2019-03" db="EMBL/GenBank/DDBJ databases">
        <authorList>
            <person name="Gaulin E."/>
            <person name="Dumas B."/>
        </authorList>
    </citation>
    <scope>NUCLEOTIDE SEQUENCE [LARGE SCALE GENOMIC DNA]</scope>
    <source>
        <strain evidence="5">CBS 568.67</strain>
    </source>
</reference>
<dbReference type="Proteomes" id="UP000332933">
    <property type="component" value="Unassembled WGS sequence"/>
</dbReference>
<evidence type="ECO:0000313" key="5">
    <source>
        <dbReference type="EMBL" id="VFT91265.1"/>
    </source>
</evidence>
<keyword evidence="2" id="KW-1133">Transmembrane helix</keyword>
<feature type="compositionally biased region" description="Low complexity" evidence="1">
    <location>
        <begin position="106"/>
        <end position="175"/>
    </location>
</feature>
<evidence type="ECO:0000313" key="4">
    <source>
        <dbReference type="EMBL" id="KAF0694673.1"/>
    </source>
</evidence>
<keyword evidence="3" id="KW-0732">Signal</keyword>
<protein>
    <submittedName>
        <fullName evidence="5">Aste57867_14443 protein</fullName>
    </submittedName>
</protein>
<dbReference type="PRINTS" id="PR01217">
    <property type="entry name" value="PRICHEXTENSN"/>
</dbReference>
<keyword evidence="2" id="KW-0472">Membrane</keyword>
<gene>
    <name evidence="5" type="primary">Aste57867_14443</name>
    <name evidence="4" type="ORF">As57867_014389</name>
    <name evidence="5" type="ORF">ASTE57867_14443</name>
</gene>
<feature type="compositionally biased region" description="Low complexity" evidence="1">
    <location>
        <begin position="21"/>
        <end position="60"/>
    </location>
</feature>
<keyword evidence="6" id="KW-1185">Reference proteome</keyword>
<feature type="signal peptide" evidence="3">
    <location>
        <begin position="1"/>
        <end position="23"/>
    </location>
</feature>
<keyword evidence="2" id="KW-0812">Transmembrane</keyword>
<evidence type="ECO:0000256" key="2">
    <source>
        <dbReference type="SAM" id="Phobius"/>
    </source>
</evidence>
<feature type="region of interest" description="Disordered" evidence="1">
    <location>
        <begin position="376"/>
        <end position="416"/>
    </location>
</feature>
<name>A0A485L1S0_9STRA</name>
<sequence length="416" mass="43313">MKSSLTFLVCTALLVVGQNATTGAPTPNTTLQTTGPPVPPTSETTTPKVTTAEPTTTAPPTTAPSPPTTTPAPPTTTPSPPTTTPSPPTTTPSPPTTTPAPPTTTPTPATTTPAPATTTATPTTTAPITTTVKPTTTATPTTTAKATTSQPPAPTTTEAPTTTSTTTAAPTATPTEKQNISPTPPLSEGQSMDSKSTTLWIILGSVAGVLGAGILFFALIRHRSRKDEGHDDDVISPHYATTVGGGGFASSPKMSFYSASHPNVKLSFDQRSIPAIVSPAPFNRSVPALSVASDPAFTQNHQFENESDFHGIDMPPRDDSFGQSRGSYPSTTEPERRLTMEDEEFPPTQNLWQSAMTSNAAAQSVNADDFHSTLSDSYVQSLDDPSTEESESIPSDSFISKYSESYAASTRDPYSI</sequence>
<dbReference type="AlphaFoldDB" id="A0A485L1S0"/>
<dbReference type="OrthoDB" id="10573775at2759"/>
<feature type="region of interest" description="Disordered" evidence="1">
    <location>
        <begin position="306"/>
        <end position="338"/>
    </location>
</feature>
<evidence type="ECO:0000256" key="3">
    <source>
        <dbReference type="SAM" id="SignalP"/>
    </source>
</evidence>
<evidence type="ECO:0000256" key="1">
    <source>
        <dbReference type="SAM" id="MobiDB-lite"/>
    </source>
</evidence>
<feature type="compositionally biased region" description="Basic and acidic residues" evidence="1">
    <location>
        <begin position="306"/>
        <end position="320"/>
    </location>
</feature>